<accession>A0A4Y4DH72</accession>
<dbReference type="GO" id="GO:0055085">
    <property type="term" value="P:transmembrane transport"/>
    <property type="evidence" value="ECO:0007669"/>
    <property type="project" value="InterPro"/>
</dbReference>
<dbReference type="SUPFAM" id="SSF161098">
    <property type="entry name" value="MetI-like"/>
    <property type="match status" value="1"/>
</dbReference>
<sequence length="335" mass="34970">MSLTAPDAVRRAPRWKAAGRLLGRRMLLGVPVTLAITAVVFALASIAPFNPLAAYVGSRYQQLSLEQRAELAGQLGLDQGWFATWTHWLTGALQGDWGTSILYARPVTQVMAERLPYTLLLAGCGLAIAILLSIALAIASGRRPGGLADKATTLLAQLAQSLPPFVLALVAVAVFALRLGMPASGVAAPGHSPTAASIAWHLVLPACVLAFTLIPWLVLNLRASIFEALESDAVLAARGRGAGEAQIMVREVLPLALLPFVTVIGSRLGELVTGALLIESVFSWPGIASATVEAAKAGDFPLLAAVTMASCLAVFAGNALADACYLLIDPRVKDV</sequence>
<evidence type="ECO:0000256" key="6">
    <source>
        <dbReference type="ARBA" id="ARBA00023136"/>
    </source>
</evidence>
<dbReference type="PROSITE" id="PS50928">
    <property type="entry name" value="ABC_TM1"/>
    <property type="match status" value="1"/>
</dbReference>
<keyword evidence="3" id="KW-1003">Cell membrane</keyword>
<comment type="similarity">
    <text evidence="7">Belongs to the binding-protein-dependent transport system permease family.</text>
</comment>
<dbReference type="InterPro" id="IPR000515">
    <property type="entry name" value="MetI-like"/>
</dbReference>
<keyword evidence="2 7" id="KW-0813">Transport</keyword>
<keyword evidence="6 7" id="KW-0472">Membrane</keyword>
<dbReference type="PANTHER" id="PTHR43163">
    <property type="entry name" value="DIPEPTIDE TRANSPORT SYSTEM PERMEASE PROTEIN DPPB-RELATED"/>
    <property type="match status" value="1"/>
</dbReference>
<evidence type="ECO:0000313" key="10">
    <source>
        <dbReference type="Proteomes" id="UP000316612"/>
    </source>
</evidence>
<feature type="transmembrane region" description="Helical" evidence="7">
    <location>
        <begin position="198"/>
        <end position="219"/>
    </location>
</feature>
<comment type="subcellular location">
    <subcellularLocation>
        <location evidence="1 7">Cell membrane</location>
        <topology evidence="1 7">Multi-pass membrane protein</topology>
    </subcellularLocation>
</comment>
<feature type="transmembrane region" description="Helical" evidence="7">
    <location>
        <begin position="26"/>
        <end position="49"/>
    </location>
</feature>
<evidence type="ECO:0000256" key="1">
    <source>
        <dbReference type="ARBA" id="ARBA00004651"/>
    </source>
</evidence>
<evidence type="ECO:0000256" key="4">
    <source>
        <dbReference type="ARBA" id="ARBA00022692"/>
    </source>
</evidence>
<dbReference type="InterPro" id="IPR035906">
    <property type="entry name" value="MetI-like_sf"/>
</dbReference>
<dbReference type="Gene3D" id="1.10.3720.10">
    <property type="entry name" value="MetI-like"/>
    <property type="match status" value="1"/>
</dbReference>
<dbReference type="Pfam" id="PF00528">
    <property type="entry name" value="BPD_transp_1"/>
    <property type="match status" value="1"/>
</dbReference>
<reference evidence="9 10" key="1">
    <citation type="submission" date="2019-06" db="EMBL/GenBank/DDBJ databases">
        <title>Whole genome shotgun sequence of Glutamicibacter uratoxydans NBRC 15515.</title>
        <authorList>
            <person name="Hosoyama A."/>
            <person name="Uohara A."/>
            <person name="Ohji S."/>
            <person name="Ichikawa N."/>
        </authorList>
    </citation>
    <scope>NUCLEOTIDE SEQUENCE [LARGE SCALE GENOMIC DNA]</scope>
    <source>
        <strain evidence="9 10">NBRC 15515</strain>
    </source>
</reference>
<evidence type="ECO:0000256" key="2">
    <source>
        <dbReference type="ARBA" id="ARBA00022448"/>
    </source>
</evidence>
<feature type="transmembrane region" description="Helical" evidence="7">
    <location>
        <begin position="302"/>
        <end position="328"/>
    </location>
</feature>
<evidence type="ECO:0000259" key="8">
    <source>
        <dbReference type="PROSITE" id="PS50928"/>
    </source>
</evidence>
<dbReference type="GO" id="GO:0005886">
    <property type="term" value="C:plasma membrane"/>
    <property type="evidence" value="ECO:0007669"/>
    <property type="project" value="UniProtKB-SubCell"/>
</dbReference>
<name>A0A4Y4DH72_GLUUR</name>
<feature type="transmembrane region" description="Helical" evidence="7">
    <location>
        <begin position="117"/>
        <end position="139"/>
    </location>
</feature>
<gene>
    <name evidence="9" type="ORF">AUR04nite_01040</name>
</gene>
<feature type="transmembrane region" description="Helical" evidence="7">
    <location>
        <begin position="151"/>
        <end position="178"/>
    </location>
</feature>
<keyword evidence="10" id="KW-1185">Reference proteome</keyword>
<keyword evidence="5 7" id="KW-1133">Transmembrane helix</keyword>
<feature type="domain" description="ABC transmembrane type-1" evidence="8">
    <location>
        <begin position="115"/>
        <end position="321"/>
    </location>
</feature>
<dbReference type="Proteomes" id="UP000316612">
    <property type="component" value="Unassembled WGS sequence"/>
</dbReference>
<dbReference type="EMBL" id="BJNY01000001">
    <property type="protein sequence ID" value="GED04572.1"/>
    <property type="molecule type" value="Genomic_DNA"/>
</dbReference>
<evidence type="ECO:0000256" key="7">
    <source>
        <dbReference type="RuleBase" id="RU363032"/>
    </source>
</evidence>
<comment type="caution">
    <text evidence="9">The sequence shown here is derived from an EMBL/GenBank/DDBJ whole genome shotgun (WGS) entry which is preliminary data.</text>
</comment>
<proteinExistence type="inferred from homology"/>
<evidence type="ECO:0000256" key="5">
    <source>
        <dbReference type="ARBA" id="ARBA00022989"/>
    </source>
</evidence>
<organism evidence="9 10">
    <name type="scientific">Glutamicibacter uratoxydans</name>
    <name type="common">Arthrobacter uratoxydans</name>
    <dbReference type="NCBI Taxonomy" id="43667"/>
    <lineage>
        <taxon>Bacteria</taxon>
        <taxon>Bacillati</taxon>
        <taxon>Actinomycetota</taxon>
        <taxon>Actinomycetes</taxon>
        <taxon>Micrococcales</taxon>
        <taxon>Micrococcaceae</taxon>
        <taxon>Glutamicibacter</taxon>
    </lineage>
</organism>
<dbReference type="RefSeq" id="WP_246055237.1">
    <property type="nucleotide sequence ID" value="NZ_BAAAJL010000007.1"/>
</dbReference>
<keyword evidence="4 7" id="KW-0812">Transmembrane</keyword>
<dbReference type="AlphaFoldDB" id="A0A4Y4DH72"/>
<dbReference type="CDD" id="cd06261">
    <property type="entry name" value="TM_PBP2"/>
    <property type="match status" value="1"/>
</dbReference>
<evidence type="ECO:0000313" key="9">
    <source>
        <dbReference type="EMBL" id="GED04572.1"/>
    </source>
</evidence>
<dbReference type="PANTHER" id="PTHR43163:SF9">
    <property type="entry name" value="ABC TRANSPORTER PERMEASE PROTEIN"/>
    <property type="match status" value="1"/>
</dbReference>
<evidence type="ECO:0000256" key="3">
    <source>
        <dbReference type="ARBA" id="ARBA00022475"/>
    </source>
</evidence>
<protein>
    <submittedName>
        <fullName evidence="9">ABC transporter permease</fullName>
    </submittedName>
</protein>